<protein>
    <submittedName>
        <fullName evidence="2">Uncharacterized protein</fullName>
    </submittedName>
</protein>
<proteinExistence type="predicted"/>
<evidence type="ECO:0000313" key="2">
    <source>
        <dbReference type="EMBL" id="PLB41724.1"/>
    </source>
</evidence>
<sequence>MLTGRCREKGCWLGSLSYGVNWAILYLLLSLPASNPQIQKHQSPQAGYPPTRYLAASRGAVHQHSIMMSSVVSILPGVDSSRPNVLDSRLGMSNVTANDIRRNLPSC</sequence>
<accession>A0A2I2FM87</accession>
<keyword evidence="3" id="KW-1185">Reference proteome</keyword>
<dbReference type="EMBL" id="KZ559119">
    <property type="protein sequence ID" value="PLB41724.1"/>
    <property type="molecule type" value="Genomic_DNA"/>
</dbReference>
<dbReference type="GeneID" id="36527805"/>
<reference evidence="2 3" key="1">
    <citation type="submission" date="2017-12" db="EMBL/GenBank/DDBJ databases">
        <authorList>
            <consortium name="DOE Joint Genome Institute"/>
            <person name="Haridas S."/>
            <person name="Kjaerbolling I."/>
            <person name="Vesth T.C."/>
            <person name="Frisvad J.C."/>
            <person name="Nybo J.L."/>
            <person name="Theobald S."/>
            <person name="Kuo A."/>
            <person name="Bowyer P."/>
            <person name="Matsuda Y."/>
            <person name="Mondo S."/>
            <person name="Lyhne E.K."/>
            <person name="Kogle M.E."/>
            <person name="Clum A."/>
            <person name="Lipzen A."/>
            <person name="Salamov A."/>
            <person name="Ngan C.Y."/>
            <person name="Daum C."/>
            <person name="Chiniquy J."/>
            <person name="Barry K."/>
            <person name="LaButti K."/>
            <person name="Simmons B.A."/>
            <person name="Magnuson J.K."/>
            <person name="Mortensen U.H."/>
            <person name="Larsen T.O."/>
            <person name="Grigoriev I.V."/>
            <person name="Baker S.E."/>
            <person name="Andersen M.R."/>
            <person name="Nordberg H.P."/>
            <person name="Cantor M.N."/>
            <person name="Hua S.X."/>
        </authorList>
    </citation>
    <scope>NUCLEOTIDE SEQUENCE [LARGE SCALE GENOMIC DNA]</scope>
    <source>
        <strain evidence="2 3">CBS 102.13</strain>
    </source>
</reference>
<dbReference type="RefSeq" id="XP_024675736.1">
    <property type="nucleotide sequence ID" value="XM_024820645.1"/>
</dbReference>
<dbReference type="Proteomes" id="UP000234585">
    <property type="component" value="Unassembled WGS sequence"/>
</dbReference>
<organism evidence="2 3">
    <name type="scientific">Aspergillus candidus</name>
    <dbReference type="NCBI Taxonomy" id="41067"/>
    <lineage>
        <taxon>Eukaryota</taxon>
        <taxon>Fungi</taxon>
        <taxon>Dikarya</taxon>
        <taxon>Ascomycota</taxon>
        <taxon>Pezizomycotina</taxon>
        <taxon>Eurotiomycetes</taxon>
        <taxon>Eurotiomycetidae</taxon>
        <taxon>Eurotiales</taxon>
        <taxon>Aspergillaceae</taxon>
        <taxon>Aspergillus</taxon>
        <taxon>Aspergillus subgen. Circumdati</taxon>
    </lineage>
</organism>
<gene>
    <name evidence="2" type="ORF">BDW47DRAFT_98464</name>
</gene>
<name>A0A2I2FM87_ASPCN</name>
<keyword evidence="1" id="KW-0812">Transmembrane</keyword>
<keyword evidence="1" id="KW-0472">Membrane</keyword>
<feature type="transmembrane region" description="Helical" evidence="1">
    <location>
        <begin position="12"/>
        <end position="33"/>
    </location>
</feature>
<keyword evidence="1" id="KW-1133">Transmembrane helix</keyword>
<evidence type="ECO:0000313" key="3">
    <source>
        <dbReference type="Proteomes" id="UP000234585"/>
    </source>
</evidence>
<dbReference type="AlphaFoldDB" id="A0A2I2FM87"/>
<evidence type="ECO:0000256" key="1">
    <source>
        <dbReference type="SAM" id="Phobius"/>
    </source>
</evidence>